<proteinExistence type="predicted"/>
<dbReference type="EMBL" id="VSRR010022875">
    <property type="protein sequence ID" value="MPC65061.1"/>
    <property type="molecule type" value="Genomic_DNA"/>
</dbReference>
<dbReference type="Proteomes" id="UP000324222">
    <property type="component" value="Unassembled WGS sequence"/>
</dbReference>
<evidence type="ECO:0000313" key="2">
    <source>
        <dbReference type="EMBL" id="MPC65061.1"/>
    </source>
</evidence>
<gene>
    <name evidence="2" type="ORF">E2C01_059185</name>
</gene>
<feature type="chain" id="PRO_5023138096" evidence="1">
    <location>
        <begin position="22"/>
        <end position="40"/>
    </location>
</feature>
<evidence type="ECO:0000256" key="1">
    <source>
        <dbReference type="SAM" id="SignalP"/>
    </source>
</evidence>
<comment type="caution">
    <text evidence="2">The sequence shown here is derived from an EMBL/GenBank/DDBJ whole genome shotgun (WGS) entry which is preliminary data.</text>
</comment>
<accession>A0A5B7GXD7</accession>
<reference evidence="2 3" key="1">
    <citation type="submission" date="2019-05" db="EMBL/GenBank/DDBJ databases">
        <title>Another draft genome of Portunus trituberculatus and its Hox gene families provides insights of decapod evolution.</title>
        <authorList>
            <person name="Jeong J.-H."/>
            <person name="Song I."/>
            <person name="Kim S."/>
            <person name="Choi T."/>
            <person name="Kim D."/>
            <person name="Ryu S."/>
            <person name="Kim W."/>
        </authorList>
    </citation>
    <scope>NUCLEOTIDE SEQUENCE [LARGE SCALE GENOMIC DNA]</scope>
    <source>
        <tissue evidence="2">Muscle</tissue>
    </source>
</reference>
<feature type="signal peptide" evidence="1">
    <location>
        <begin position="1"/>
        <end position="21"/>
    </location>
</feature>
<keyword evidence="1" id="KW-0732">Signal</keyword>
<dbReference type="AlphaFoldDB" id="A0A5B7GXD7"/>
<keyword evidence="3" id="KW-1185">Reference proteome</keyword>
<sequence length="40" mass="4210">MPPPLSTSRCLVLIHPLALLASPPRASQLLPRYCAALAGN</sequence>
<organism evidence="2 3">
    <name type="scientific">Portunus trituberculatus</name>
    <name type="common">Swimming crab</name>
    <name type="synonym">Neptunus trituberculatus</name>
    <dbReference type="NCBI Taxonomy" id="210409"/>
    <lineage>
        <taxon>Eukaryota</taxon>
        <taxon>Metazoa</taxon>
        <taxon>Ecdysozoa</taxon>
        <taxon>Arthropoda</taxon>
        <taxon>Crustacea</taxon>
        <taxon>Multicrustacea</taxon>
        <taxon>Malacostraca</taxon>
        <taxon>Eumalacostraca</taxon>
        <taxon>Eucarida</taxon>
        <taxon>Decapoda</taxon>
        <taxon>Pleocyemata</taxon>
        <taxon>Brachyura</taxon>
        <taxon>Eubrachyura</taxon>
        <taxon>Portunoidea</taxon>
        <taxon>Portunidae</taxon>
        <taxon>Portuninae</taxon>
        <taxon>Portunus</taxon>
    </lineage>
</organism>
<evidence type="ECO:0000313" key="3">
    <source>
        <dbReference type="Proteomes" id="UP000324222"/>
    </source>
</evidence>
<protein>
    <submittedName>
        <fullName evidence="2">Uncharacterized protein</fullName>
    </submittedName>
</protein>
<name>A0A5B7GXD7_PORTR</name>